<dbReference type="EnsemblPlants" id="ORUFI12G13800.1">
    <property type="protein sequence ID" value="ORUFI12G13800.1"/>
    <property type="gene ID" value="ORUFI12G13800"/>
</dbReference>
<proteinExistence type="predicted"/>
<dbReference type="AlphaFoldDB" id="A0A0E0RHH5"/>
<evidence type="ECO:0008006" key="4">
    <source>
        <dbReference type="Google" id="ProtNLM"/>
    </source>
</evidence>
<reference evidence="3" key="1">
    <citation type="submission" date="2013-06" db="EMBL/GenBank/DDBJ databases">
        <authorList>
            <person name="Zhao Q."/>
        </authorList>
    </citation>
    <scope>NUCLEOTIDE SEQUENCE</scope>
    <source>
        <strain evidence="3">cv. W1943</strain>
    </source>
</reference>
<dbReference type="Proteomes" id="UP000008022">
    <property type="component" value="Unassembled WGS sequence"/>
</dbReference>
<dbReference type="Gramene" id="ORUFI12G13800.1">
    <property type="protein sequence ID" value="ORUFI12G13800.1"/>
    <property type="gene ID" value="ORUFI12G13800"/>
</dbReference>
<reference evidence="2" key="2">
    <citation type="submission" date="2015-06" db="UniProtKB">
        <authorList>
            <consortium name="EnsemblPlants"/>
        </authorList>
    </citation>
    <scope>IDENTIFICATION</scope>
</reference>
<evidence type="ECO:0000313" key="3">
    <source>
        <dbReference type="Proteomes" id="UP000008022"/>
    </source>
</evidence>
<feature type="region of interest" description="Disordered" evidence="1">
    <location>
        <begin position="45"/>
        <end position="71"/>
    </location>
</feature>
<accession>A0A0E0RHH5</accession>
<evidence type="ECO:0000313" key="2">
    <source>
        <dbReference type="EnsemblPlants" id="ORUFI12G13800.1"/>
    </source>
</evidence>
<dbReference type="HOGENOM" id="CLU_2310728_0_0_1"/>
<name>A0A0E0RHH5_ORYRU</name>
<organism evidence="2 3">
    <name type="scientific">Oryza rufipogon</name>
    <name type="common">Brownbeard rice</name>
    <name type="synonym">Asian wild rice</name>
    <dbReference type="NCBI Taxonomy" id="4529"/>
    <lineage>
        <taxon>Eukaryota</taxon>
        <taxon>Viridiplantae</taxon>
        <taxon>Streptophyta</taxon>
        <taxon>Embryophyta</taxon>
        <taxon>Tracheophyta</taxon>
        <taxon>Spermatophyta</taxon>
        <taxon>Magnoliopsida</taxon>
        <taxon>Liliopsida</taxon>
        <taxon>Poales</taxon>
        <taxon>Poaceae</taxon>
        <taxon>BOP clade</taxon>
        <taxon>Oryzoideae</taxon>
        <taxon>Oryzeae</taxon>
        <taxon>Oryzinae</taxon>
        <taxon>Oryza</taxon>
    </lineage>
</organism>
<protein>
    <recommendedName>
        <fullName evidence="4">DUF834 domain-containing protein</fullName>
    </recommendedName>
</protein>
<sequence length="100" mass="11003">MKKRKGEIVAVLPARDGGLGTTAVDGGLDETVAAARRPRCDRRPRRETILDAAPPRRPRCNGDAADGREKKRAARRNLLLVEWAVMSSAWWQTVGSHSTN</sequence>
<keyword evidence="3" id="KW-1185">Reference proteome</keyword>
<evidence type="ECO:0000256" key="1">
    <source>
        <dbReference type="SAM" id="MobiDB-lite"/>
    </source>
</evidence>